<dbReference type="Proteomes" id="UP000603453">
    <property type="component" value="Unassembled WGS sequence"/>
</dbReference>
<evidence type="ECO:0000313" key="2">
    <source>
        <dbReference type="EMBL" id="KAG2196396.1"/>
    </source>
</evidence>
<dbReference type="GO" id="GO:0000494">
    <property type="term" value="P:box C/D sno(s)RNA 3'-end processing"/>
    <property type="evidence" value="ECO:0007669"/>
    <property type="project" value="TreeGrafter"/>
</dbReference>
<dbReference type="GO" id="GO:0031428">
    <property type="term" value="C:box C/D methylation guide snoRNP complex"/>
    <property type="evidence" value="ECO:0007669"/>
    <property type="project" value="TreeGrafter"/>
</dbReference>
<reference evidence="2" key="1">
    <citation type="submission" date="2020-12" db="EMBL/GenBank/DDBJ databases">
        <title>Metabolic potential, ecology and presence of endohyphal bacteria is reflected in genomic diversity of Mucoromycotina.</title>
        <authorList>
            <person name="Muszewska A."/>
            <person name="Okrasinska A."/>
            <person name="Steczkiewicz K."/>
            <person name="Drgas O."/>
            <person name="Orlowska M."/>
            <person name="Perlinska-Lenart U."/>
            <person name="Aleksandrzak-Piekarczyk T."/>
            <person name="Szatraj K."/>
            <person name="Zielenkiewicz U."/>
            <person name="Pilsyk S."/>
            <person name="Malc E."/>
            <person name="Mieczkowski P."/>
            <person name="Kruszewska J.S."/>
            <person name="Biernat P."/>
            <person name="Pawlowska J."/>
        </authorList>
    </citation>
    <scope>NUCLEOTIDE SEQUENCE</scope>
    <source>
        <strain evidence="2">WA0000017839</strain>
    </source>
</reference>
<dbReference type="GO" id="GO:0008649">
    <property type="term" value="F:rRNA methyltransferase activity"/>
    <property type="evidence" value="ECO:0007669"/>
    <property type="project" value="TreeGrafter"/>
</dbReference>
<evidence type="ECO:0000313" key="3">
    <source>
        <dbReference type="Proteomes" id="UP000603453"/>
    </source>
</evidence>
<dbReference type="GO" id="GO:0032040">
    <property type="term" value="C:small-subunit processome"/>
    <property type="evidence" value="ECO:0007669"/>
    <property type="project" value="TreeGrafter"/>
</dbReference>
<proteinExistence type="predicted"/>
<name>A0A8H7QRL3_9FUNG</name>
<dbReference type="OrthoDB" id="5596992at2759"/>
<sequence>MPLSMITTYSSISLEELGVLERQFEKSHFAQTSPSKRVKKLAIFDFDSTLFFSPLLSPTIWHPNLIRLATSESIYGPGWWRDIRSLDLGPVEELERNAWKGYWNEKIVADARACIADKDTMTVVLTGRRYHPFHQLIPAMLKSKGLQFDLVGLRPDPESVSEYQWQGDDKKSAQSVSYNLTGSVFKSTMHFKTCFILNLLHKIPSLESVVMWDDRLPHVKRFKEFLDAVKRTDAIEEGQVIHVPGIRPKYNPEWEKRVITHIIQTHNKALVEYQSGKKTIGKIMERLEWTPIIEDPLSMSEKIINLAPQPAQTVIALTTSCIHNLQTSFSSLFQSQCKQNKRSKWKVFGGEEPQFFGDYVYLSQKVLSSTDITLGPVGTLVDLTILAYSVSPRIPCLLLKVQVKDQEHILPLWYKPSEFFDLFRLKDIQWQPIRSNHRSYITDIQGEINYAYRLGVIETPLRIKRRLSPNNDISPIPTSRLRTTY</sequence>
<organism evidence="2 3">
    <name type="scientific">Mucor saturninus</name>
    <dbReference type="NCBI Taxonomy" id="64648"/>
    <lineage>
        <taxon>Eukaryota</taxon>
        <taxon>Fungi</taxon>
        <taxon>Fungi incertae sedis</taxon>
        <taxon>Mucoromycota</taxon>
        <taxon>Mucoromycotina</taxon>
        <taxon>Mucoromycetes</taxon>
        <taxon>Mucorales</taxon>
        <taxon>Mucorineae</taxon>
        <taxon>Mucoraceae</taxon>
        <taxon>Mucor</taxon>
    </lineage>
</organism>
<gene>
    <name evidence="2" type="ORF">INT47_012900</name>
</gene>
<accession>A0A8H7QRL3</accession>
<dbReference type="AlphaFoldDB" id="A0A8H7QRL3"/>
<comment type="caution">
    <text evidence="2">The sequence shown here is derived from an EMBL/GenBank/DDBJ whole genome shotgun (WGS) entry which is preliminary data.</text>
</comment>
<dbReference type="InterPro" id="IPR018812">
    <property type="entry name" value="SAK_HAD"/>
</dbReference>
<dbReference type="PANTHER" id="PTHR10335:SF23">
    <property type="entry name" value="OB FOLD-CONTAINING PROTEIN, NUCLEIC ACID BINDING"/>
    <property type="match status" value="1"/>
</dbReference>
<evidence type="ECO:0000259" key="1">
    <source>
        <dbReference type="Pfam" id="PF10307"/>
    </source>
</evidence>
<dbReference type="Pfam" id="PF10307">
    <property type="entry name" value="HAD_SAK_1"/>
    <property type="match status" value="1"/>
</dbReference>
<keyword evidence="3" id="KW-1185">Reference proteome</keyword>
<dbReference type="GO" id="GO:0003723">
    <property type="term" value="F:RNA binding"/>
    <property type="evidence" value="ECO:0007669"/>
    <property type="project" value="TreeGrafter"/>
</dbReference>
<dbReference type="GO" id="GO:1990259">
    <property type="term" value="F:histone H2AQ104 methyltransferase activity"/>
    <property type="evidence" value="ECO:0007669"/>
    <property type="project" value="TreeGrafter"/>
</dbReference>
<protein>
    <recommendedName>
        <fullName evidence="1">Swiss Army Knife RNA repair protein HAD domain-containing protein</fullName>
    </recommendedName>
</protein>
<dbReference type="EMBL" id="JAEPRD010000147">
    <property type="protein sequence ID" value="KAG2196396.1"/>
    <property type="molecule type" value="Genomic_DNA"/>
</dbReference>
<feature type="domain" description="Swiss Army Knife RNA repair protein HAD" evidence="1">
    <location>
        <begin position="53"/>
        <end position="268"/>
    </location>
</feature>
<dbReference type="PANTHER" id="PTHR10335">
    <property type="entry name" value="RRNA 2-O-METHYLTRANSFERASE FIBRILLARIN"/>
    <property type="match status" value="1"/>
</dbReference>